<gene>
    <name evidence="1" type="ORF">I6I06_15870</name>
</gene>
<reference evidence="1 2" key="1">
    <citation type="submission" date="2020-12" db="EMBL/GenBank/DDBJ databases">
        <title>FDA dAtabase for Regulatory Grade micrObial Sequences (FDA-ARGOS): Supporting development and validation of Infectious Disease Dx tests.</title>
        <authorList>
            <person name="Nelson B."/>
            <person name="Plummer A."/>
            <person name="Tallon L."/>
            <person name="Sadzewicz L."/>
            <person name="Zhao X."/>
            <person name="Boylan J."/>
            <person name="Ott S."/>
            <person name="Bowen H."/>
            <person name="Vavikolanu K."/>
            <person name="Mehta A."/>
            <person name="Aluvathingal J."/>
            <person name="Nadendla S."/>
            <person name="Myers T."/>
            <person name="Yan Y."/>
            <person name="Sichtig H."/>
        </authorList>
    </citation>
    <scope>NUCLEOTIDE SEQUENCE [LARGE SCALE GENOMIC DNA]</scope>
    <source>
        <strain evidence="1 2">FDAARGOS_1049</strain>
    </source>
</reference>
<proteinExistence type="predicted"/>
<protein>
    <submittedName>
        <fullName evidence="1">YkgJ family cysteine cluster protein</fullName>
    </submittedName>
</protein>
<dbReference type="Pfam" id="PF03692">
    <property type="entry name" value="CxxCxxCC"/>
    <property type="match status" value="1"/>
</dbReference>
<dbReference type="PANTHER" id="PTHR36931:SF1">
    <property type="entry name" value="UPF0153 PROTEIN YEIW"/>
    <property type="match status" value="1"/>
</dbReference>
<evidence type="ECO:0000313" key="1">
    <source>
        <dbReference type="EMBL" id="QQC65583.1"/>
    </source>
</evidence>
<dbReference type="InterPro" id="IPR052572">
    <property type="entry name" value="UPF0153_domain"/>
</dbReference>
<dbReference type="RefSeq" id="WP_084585241.1">
    <property type="nucleotide sequence ID" value="NZ_CP066075.1"/>
</dbReference>
<dbReference type="KEGG" id="pgis:I6I06_15870"/>
<organism evidence="1 2">
    <name type="scientific">Paraburkholderia ginsengisoli</name>
    <dbReference type="NCBI Taxonomy" id="311231"/>
    <lineage>
        <taxon>Bacteria</taxon>
        <taxon>Pseudomonadati</taxon>
        <taxon>Pseudomonadota</taxon>
        <taxon>Betaproteobacteria</taxon>
        <taxon>Burkholderiales</taxon>
        <taxon>Burkholderiaceae</taxon>
        <taxon>Paraburkholderia</taxon>
    </lineage>
</organism>
<dbReference type="InterPro" id="IPR005358">
    <property type="entry name" value="Puta_zinc/iron-chelating_dom"/>
</dbReference>
<evidence type="ECO:0000313" key="2">
    <source>
        <dbReference type="Proteomes" id="UP000595610"/>
    </source>
</evidence>
<sequence length="90" mass="9444">MNCRPNCGACCIAPSISSAIPGMLSGKPAGVKCVQLDDEMRCKIFGHPDRPQVCGSLKPAAGMCGDSRDQAMLWIGDLEKATAPAINIPR</sequence>
<accession>A0A7T4TAH4</accession>
<dbReference type="PANTHER" id="PTHR36931">
    <property type="entry name" value="UPF0153 PROTEIN YEIW"/>
    <property type="match status" value="1"/>
</dbReference>
<dbReference type="AlphaFoldDB" id="A0A7T4TAH4"/>
<keyword evidence="2" id="KW-1185">Reference proteome</keyword>
<name>A0A7T4TAH4_9BURK</name>
<dbReference type="Proteomes" id="UP000595610">
    <property type="component" value="Chromosome 1"/>
</dbReference>
<dbReference type="EMBL" id="CP066075">
    <property type="protein sequence ID" value="QQC65583.1"/>
    <property type="molecule type" value="Genomic_DNA"/>
</dbReference>